<name>A0A6I8Q6G3_XENTR</name>
<dbReference type="GeneTree" id="ENSGT00990000205944"/>
<dbReference type="PANTHER" id="PTHR36981">
    <property type="entry name" value="ZGC:195170"/>
    <property type="match status" value="1"/>
</dbReference>
<proteinExistence type="predicted"/>
<reference evidence="2" key="1">
    <citation type="journal article" date="2010" name="Science">
        <title>The genome of the Western clawed frog Xenopus tropicalis.</title>
        <authorList>
            <person name="Hellsten U."/>
            <person name="Harland R.M."/>
            <person name="Gilchrist M.J."/>
            <person name="Hendrix D."/>
            <person name="Jurka J."/>
            <person name="Kapitonov V."/>
            <person name="Ovcharenko I."/>
            <person name="Putnam N.H."/>
            <person name="Shu S."/>
            <person name="Taher L."/>
            <person name="Blitz I.L."/>
            <person name="Blumberg B."/>
            <person name="Dichmann D.S."/>
            <person name="Dubchak I."/>
            <person name="Amaya E."/>
            <person name="Detter J.C."/>
            <person name="Fletcher R."/>
            <person name="Gerhard D.S."/>
            <person name="Goodstein D."/>
            <person name="Graves T."/>
            <person name="Grigoriev I.V."/>
            <person name="Grimwood J."/>
            <person name="Kawashima T."/>
            <person name="Lindquist E."/>
            <person name="Lucas S.M."/>
            <person name="Mead P.E."/>
            <person name="Mitros T."/>
            <person name="Ogino H."/>
            <person name="Ohta Y."/>
            <person name="Poliakov A.V."/>
            <person name="Pollet N."/>
            <person name="Robert J."/>
            <person name="Salamov A."/>
            <person name="Sater A.K."/>
            <person name="Schmutz J."/>
            <person name="Terry A."/>
            <person name="Vize P.D."/>
            <person name="Warren W.C."/>
            <person name="Wells D."/>
            <person name="Wills A."/>
            <person name="Wilson R.K."/>
            <person name="Zimmerman L.B."/>
            <person name="Zorn A.M."/>
            <person name="Grainger R."/>
            <person name="Grammer T."/>
            <person name="Khokha M.K."/>
            <person name="Richardson P.M."/>
            <person name="Rokhsar D.S."/>
        </authorList>
    </citation>
    <scope>NUCLEOTIDE SEQUENCE [LARGE SCALE GENOMIC DNA]</scope>
    <source>
        <strain evidence="2">Nigerian</strain>
    </source>
</reference>
<protein>
    <recommendedName>
        <fullName evidence="1">P2X purinoreceptor 7 intracellular domain-containing protein</fullName>
    </recommendedName>
</protein>
<organism evidence="2">
    <name type="scientific">Xenopus tropicalis</name>
    <name type="common">Western clawed frog</name>
    <name type="synonym">Silurana tropicalis</name>
    <dbReference type="NCBI Taxonomy" id="8364"/>
    <lineage>
        <taxon>Eukaryota</taxon>
        <taxon>Metazoa</taxon>
        <taxon>Chordata</taxon>
        <taxon>Craniata</taxon>
        <taxon>Vertebrata</taxon>
        <taxon>Euteleostomi</taxon>
        <taxon>Amphibia</taxon>
        <taxon>Batrachia</taxon>
        <taxon>Anura</taxon>
        <taxon>Pipoidea</taxon>
        <taxon>Pipidae</taxon>
        <taxon>Xenopodinae</taxon>
        <taxon>Xenopus</taxon>
        <taxon>Silurana</taxon>
    </lineage>
</organism>
<sequence>MAEGDIQIALDEDQEQALEEQLTLDLQRMLGDSVNDPCFQDDPEWSEEELALRQNTPPDERRGNTLWCKCGNCIPMPTREESCCCSENQKIAHYFDGDTVCITSVPEMLTMCTEENHLDFMIRWSGRYSRAAYTHDRNRVLRKAAYRAFTTWAHGYLGPGNRIPIPSCVVDIIRKKFPDSKQRYTGFFWANDYPAIDMAFDF</sequence>
<dbReference type="Ensembl" id="ENSXETT00000075620">
    <property type="protein sequence ID" value="ENSXETP00000068124"/>
    <property type="gene ID" value="ENSXETG00000036468"/>
</dbReference>
<dbReference type="InParanoid" id="A0A6I8Q6G3"/>
<feature type="domain" description="P2X purinoreceptor 7 intracellular" evidence="1">
    <location>
        <begin position="47"/>
        <end position="187"/>
    </location>
</feature>
<accession>A0A6I8Q6G3</accession>
<dbReference type="Pfam" id="PF20478">
    <property type="entry name" value="P2RX7_C"/>
    <property type="match status" value="1"/>
</dbReference>
<dbReference type="AlphaFoldDB" id="A0A6I8Q6G3"/>
<dbReference type="Bgee" id="ENSXETG00000036468">
    <property type="expression patterns" value="Expressed in testis"/>
</dbReference>
<dbReference type="InterPro" id="IPR046815">
    <property type="entry name" value="P2RX7_C"/>
</dbReference>
<evidence type="ECO:0000313" key="2">
    <source>
        <dbReference type="Ensembl" id="ENSXETP00000068124"/>
    </source>
</evidence>
<reference evidence="2" key="2">
    <citation type="submission" date="2020-05" db="UniProtKB">
        <authorList>
            <consortium name="Ensembl"/>
        </authorList>
    </citation>
    <scope>IDENTIFICATION</scope>
</reference>
<dbReference type="PANTHER" id="PTHR36981:SF11">
    <property type="entry name" value="P2X PURINOCEPTOR 7-LIKE"/>
    <property type="match status" value="1"/>
</dbReference>
<evidence type="ECO:0000259" key="1">
    <source>
        <dbReference type="Pfam" id="PF20478"/>
    </source>
</evidence>